<proteinExistence type="predicted"/>
<comment type="caution">
    <text evidence="1">The sequence shown here is derived from an EMBL/GenBank/DDBJ whole genome shotgun (WGS) entry which is preliminary data.</text>
</comment>
<protein>
    <submittedName>
        <fullName evidence="1">Uncharacterized protein</fullName>
    </submittedName>
</protein>
<accession>A0A7W6GPE2</accession>
<evidence type="ECO:0000313" key="1">
    <source>
        <dbReference type="EMBL" id="MBB3982308.1"/>
    </source>
</evidence>
<name>A0A7W6GPE2_9SPHN</name>
<organism evidence="1 2">
    <name type="scientific">Sphingobium fontiphilum</name>
    <dbReference type="NCBI Taxonomy" id="944425"/>
    <lineage>
        <taxon>Bacteria</taxon>
        <taxon>Pseudomonadati</taxon>
        <taxon>Pseudomonadota</taxon>
        <taxon>Alphaproteobacteria</taxon>
        <taxon>Sphingomonadales</taxon>
        <taxon>Sphingomonadaceae</taxon>
        <taxon>Sphingobium</taxon>
    </lineage>
</organism>
<evidence type="ECO:0000313" key="2">
    <source>
        <dbReference type="Proteomes" id="UP000552757"/>
    </source>
</evidence>
<dbReference type="AlphaFoldDB" id="A0A7W6GPE2"/>
<reference evidence="1 2" key="1">
    <citation type="submission" date="2020-08" db="EMBL/GenBank/DDBJ databases">
        <title>Genomic Encyclopedia of Type Strains, Phase IV (KMG-IV): sequencing the most valuable type-strain genomes for metagenomic binning, comparative biology and taxonomic classification.</title>
        <authorList>
            <person name="Goeker M."/>
        </authorList>
    </citation>
    <scope>NUCLEOTIDE SEQUENCE [LARGE SCALE GENOMIC DNA]</scope>
    <source>
        <strain evidence="1 2">DSM 29348</strain>
    </source>
</reference>
<dbReference type="RefSeq" id="WP_183955386.1">
    <property type="nucleotide sequence ID" value="NZ_JACIEB010000004.1"/>
</dbReference>
<dbReference type="Proteomes" id="UP000552757">
    <property type="component" value="Unassembled WGS sequence"/>
</dbReference>
<dbReference type="EMBL" id="JACIEB010000004">
    <property type="protein sequence ID" value="MBB3982308.1"/>
    <property type="molecule type" value="Genomic_DNA"/>
</dbReference>
<keyword evidence="2" id="KW-1185">Reference proteome</keyword>
<gene>
    <name evidence="1" type="ORF">GGR44_001971</name>
</gene>
<sequence length="73" mass="8346">MNNHCVVDGSEAIEIVWPLGQRERVATVFADRLDDLSGKANAKIWSWMWGGDVAFAVIREELKRRYPDMTIIP</sequence>